<dbReference type="EMBL" id="PYBW01000030">
    <property type="protein sequence ID" value="PYC82593.1"/>
    <property type="molecule type" value="Genomic_DNA"/>
</dbReference>
<accession>A0A2V4PC75</accession>
<dbReference type="PROSITE" id="PS50943">
    <property type="entry name" value="HTH_CROC1"/>
    <property type="match status" value="1"/>
</dbReference>
<evidence type="ECO:0000313" key="2">
    <source>
        <dbReference type="EMBL" id="PYC82593.1"/>
    </source>
</evidence>
<dbReference type="InterPro" id="IPR001387">
    <property type="entry name" value="Cro/C1-type_HTH"/>
</dbReference>
<sequence>MSQVVWARRGQATTINLTWEVTMSGDPNPRRRRLGAEVRHRRVELGWSLETSAKQLGYGSAGTAHKIESGRQKITLQQLPHFLSVLGVTEPAAQAFWRELVVSANSDDWEARFPGDADDPFGSYATDIELARSAFLWSPTAPHGLLQHPLTERAIIEADLAWSTPDDVDRFVGVRADLRERVLSRQPPPAITSVLTEGQLRQEIGGRAGVRRQAAHLAELARSVPGITILVIPFSVGAHAGIDGPFMLMEFPTGRSSVTIEGRRAALQIHEADVVAEYKRVSEHMVDDALSAEDSLTFLDQLAEEYA</sequence>
<keyword evidence="3" id="KW-1185">Reference proteome</keyword>
<dbReference type="InterPro" id="IPR043917">
    <property type="entry name" value="DUF5753"/>
</dbReference>
<gene>
    <name evidence="2" type="ORF">C7C46_09520</name>
</gene>
<dbReference type="AlphaFoldDB" id="A0A2V4PC75"/>
<evidence type="ECO:0000259" key="1">
    <source>
        <dbReference type="PROSITE" id="PS50943"/>
    </source>
</evidence>
<reference evidence="2 3" key="1">
    <citation type="submission" date="2018-03" db="EMBL/GenBank/DDBJ databases">
        <title>Bioinformatic expansion and discovery of thiopeptide antibiotics.</title>
        <authorList>
            <person name="Schwalen C.J."/>
            <person name="Hudson G.A."/>
            <person name="Mitchell D.A."/>
        </authorList>
    </citation>
    <scope>NUCLEOTIDE SEQUENCE [LARGE SCALE GENOMIC DNA]</scope>
    <source>
        <strain evidence="2 3">ATCC 21389</strain>
    </source>
</reference>
<name>A0A2V4PC75_9ACTN</name>
<dbReference type="Pfam" id="PF13560">
    <property type="entry name" value="HTH_31"/>
    <property type="match status" value="1"/>
</dbReference>
<feature type="domain" description="HTH cro/C1-type" evidence="1">
    <location>
        <begin position="38"/>
        <end position="93"/>
    </location>
</feature>
<dbReference type="SUPFAM" id="SSF47413">
    <property type="entry name" value="lambda repressor-like DNA-binding domains"/>
    <property type="match status" value="1"/>
</dbReference>
<dbReference type="CDD" id="cd00093">
    <property type="entry name" value="HTH_XRE"/>
    <property type="match status" value="1"/>
</dbReference>
<proteinExistence type="predicted"/>
<organism evidence="2 3">
    <name type="scientific">Streptomyces tateyamensis</name>
    <dbReference type="NCBI Taxonomy" id="565073"/>
    <lineage>
        <taxon>Bacteria</taxon>
        <taxon>Bacillati</taxon>
        <taxon>Actinomycetota</taxon>
        <taxon>Actinomycetes</taxon>
        <taxon>Kitasatosporales</taxon>
        <taxon>Streptomycetaceae</taxon>
        <taxon>Streptomyces</taxon>
    </lineage>
</organism>
<dbReference type="Proteomes" id="UP000248039">
    <property type="component" value="Unassembled WGS sequence"/>
</dbReference>
<evidence type="ECO:0000313" key="3">
    <source>
        <dbReference type="Proteomes" id="UP000248039"/>
    </source>
</evidence>
<dbReference type="Pfam" id="PF19054">
    <property type="entry name" value="DUF5753"/>
    <property type="match status" value="1"/>
</dbReference>
<dbReference type="InterPro" id="IPR010982">
    <property type="entry name" value="Lambda_DNA-bd_dom_sf"/>
</dbReference>
<protein>
    <recommendedName>
        <fullName evidence="1">HTH cro/C1-type domain-containing protein</fullName>
    </recommendedName>
</protein>
<dbReference type="GO" id="GO:0003677">
    <property type="term" value="F:DNA binding"/>
    <property type="evidence" value="ECO:0007669"/>
    <property type="project" value="InterPro"/>
</dbReference>
<comment type="caution">
    <text evidence="2">The sequence shown here is derived from an EMBL/GenBank/DDBJ whole genome shotgun (WGS) entry which is preliminary data.</text>
</comment>
<dbReference type="Gene3D" id="1.10.260.40">
    <property type="entry name" value="lambda repressor-like DNA-binding domains"/>
    <property type="match status" value="1"/>
</dbReference>